<dbReference type="PIRSF" id="PIRSF021700">
    <property type="entry name" value="3_dmu_93_MTrfase"/>
    <property type="match status" value="1"/>
</dbReference>
<sequence length="167" mass="18056">MTISTTGSTTIAPCLWFDDDLEDAARFYTGIFPNSSIGHLTRYNAAGPGEPGRVMAGEFTLDGLTFRGINGGPAEFGFSEAISFSIACRDQSEVDYYWDALVDGGQESVCGWLKDRFGVSWQIVPTRLYELVSDPDPARARAATEAMLRMRRIVVAELEAAADAAAG</sequence>
<dbReference type="AlphaFoldDB" id="A0A5B1M0Z2"/>
<proteinExistence type="predicted"/>
<protein>
    <submittedName>
        <fullName evidence="2">VOC family protein</fullName>
    </submittedName>
</protein>
<name>A0A5B1M0Z2_9ACTN</name>
<dbReference type="InterPro" id="IPR029068">
    <property type="entry name" value="Glyas_Bleomycin-R_OHBP_Dase"/>
</dbReference>
<dbReference type="PANTHER" id="PTHR33990:SF2">
    <property type="entry name" value="PHNB-LIKE DOMAIN-CONTAINING PROTEIN"/>
    <property type="match status" value="1"/>
</dbReference>
<accession>A0A5B1M0Z2</accession>
<dbReference type="EMBL" id="VUJW01000008">
    <property type="protein sequence ID" value="KAA1426421.1"/>
    <property type="molecule type" value="Genomic_DNA"/>
</dbReference>
<evidence type="ECO:0000259" key="1">
    <source>
        <dbReference type="Pfam" id="PF06983"/>
    </source>
</evidence>
<dbReference type="Gene3D" id="3.10.180.10">
    <property type="entry name" value="2,3-Dihydroxybiphenyl 1,2-Dioxygenase, domain 1"/>
    <property type="match status" value="1"/>
</dbReference>
<dbReference type="InterPro" id="IPR028973">
    <property type="entry name" value="PhnB-like"/>
</dbReference>
<reference evidence="2 3" key="1">
    <citation type="submission" date="2019-09" db="EMBL/GenBank/DDBJ databases">
        <title>Nocardioides panacisoli sp. nov., isolated from the soil of a ginseng field.</title>
        <authorList>
            <person name="Cho C."/>
        </authorList>
    </citation>
    <scope>NUCLEOTIDE SEQUENCE [LARGE SCALE GENOMIC DNA]</scope>
    <source>
        <strain evidence="2 3">BN140041</strain>
    </source>
</reference>
<keyword evidence="3" id="KW-1185">Reference proteome</keyword>
<dbReference type="CDD" id="cd06588">
    <property type="entry name" value="PhnB_like"/>
    <property type="match status" value="1"/>
</dbReference>
<reference evidence="2 3" key="2">
    <citation type="submission" date="2019-09" db="EMBL/GenBank/DDBJ databases">
        <authorList>
            <person name="Jin C."/>
        </authorList>
    </citation>
    <scope>NUCLEOTIDE SEQUENCE [LARGE SCALE GENOMIC DNA]</scope>
    <source>
        <strain evidence="2 3">BN140041</strain>
    </source>
</reference>
<dbReference type="RefSeq" id="WP_149751003.1">
    <property type="nucleotide sequence ID" value="NZ_VUJW01000008.1"/>
</dbReference>
<organism evidence="2 3">
    <name type="scientific">Nocardioides antri</name>
    <dbReference type="NCBI Taxonomy" id="2607659"/>
    <lineage>
        <taxon>Bacteria</taxon>
        <taxon>Bacillati</taxon>
        <taxon>Actinomycetota</taxon>
        <taxon>Actinomycetes</taxon>
        <taxon>Propionibacteriales</taxon>
        <taxon>Nocardioidaceae</taxon>
        <taxon>Nocardioides</taxon>
    </lineage>
</organism>
<dbReference type="PANTHER" id="PTHR33990">
    <property type="entry name" value="PROTEIN YJDN-RELATED"/>
    <property type="match status" value="1"/>
</dbReference>
<evidence type="ECO:0000313" key="3">
    <source>
        <dbReference type="Proteomes" id="UP000324351"/>
    </source>
</evidence>
<dbReference type="InterPro" id="IPR009725">
    <property type="entry name" value="3_dmu_93_MTrfase"/>
</dbReference>
<dbReference type="SUPFAM" id="SSF54593">
    <property type="entry name" value="Glyoxalase/Bleomycin resistance protein/Dihydroxybiphenyl dioxygenase"/>
    <property type="match status" value="1"/>
</dbReference>
<evidence type="ECO:0000313" key="2">
    <source>
        <dbReference type="EMBL" id="KAA1426421.1"/>
    </source>
</evidence>
<feature type="domain" description="PhnB-like" evidence="1">
    <location>
        <begin position="10"/>
        <end position="124"/>
    </location>
</feature>
<gene>
    <name evidence="2" type="ORF">F0U47_13515</name>
</gene>
<dbReference type="Pfam" id="PF06983">
    <property type="entry name" value="3-dmu-9_3-mt"/>
    <property type="match status" value="1"/>
</dbReference>
<dbReference type="Proteomes" id="UP000324351">
    <property type="component" value="Unassembled WGS sequence"/>
</dbReference>
<comment type="caution">
    <text evidence="2">The sequence shown here is derived from an EMBL/GenBank/DDBJ whole genome shotgun (WGS) entry which is preliminary data.</text>
</comment>